<gene>
    <name evidence="1" type="ORF">HYN51_04230</name>
</gene>
<dbReference type="GO" id="GO:0016740">
    <property type="term" value="F:transferase activity"/>
    <property type="evidence" value="ECO:0007669"/>
    <property type="project" value="UniProtKB-KW"/>
</dbReference>
<name>A0A2Y9TVU8_9GAMM</name>
<dbReference type="InterPro" id="IPR016181">
    <property type="entry name" value="Acyl_CoA_acyltransferase"/>
</dbReference>
<reference evidence="1 2" key="1">
    <citation type="journal article" date="2019" name="Int. J. Syst. Evol. Microbiol.">
        <title>Limnobaculum parvum gen. nov., sp. nov., isolated from a freshwater lake.</title>
        <authorList>
            <person name="Baek C."/>
            <person name="Shin S.K."/>
            <person name="Yi H."/>
        </authorList>
    </citation>
    <scope>NUCLEOTIDE SEQUENCE [LARGE SCALE GENOMIC DNA]</scope>
    <source>
        <strain evidence="1 2">HYN0051</strain>
    </source>
</reference>
<dbReference type="Proteomes" id="UP000244908">
    <property type="component" value="Chromosome"/>
</dbReference>
<evidence type="ECO:0000313" key="1">
    <source>
        <dbReference type="EMBL" id="AWH87837.1"/>
    </source>
</evidence>
<dbReference type="RefSeq" id="WP_108899919.1">
    <property type="nucleotide sequence ID" value="NZ_CP029185.2"/>
</dbReference>
<keyword evidence="2" id="KW-1185">Reference proteome</keyword>
<dbReference type="OrthoDB" id="8984553at2"/>
<evidence type="ECO:0000313" key="2">
    <source>
        <dbReference type="Proteomes" id="UP000244908"/>
    </source>
</evidence>
<dbReference type="KEGG" id="lpv:HYN51_04230"/>
<dbReference type="AlphaFoldDB" id="A0A2Y9TVU8"/>
<proteinExistence type="predicted"/>
<organism evidence="1 2">
    <name type="scientific">Limnobaculum parvum</name>
    <dbReference type="NCBI Taxonomy" id="2172103"/>
    <lineage>
        <taxon>Bacteria</taxon>
        <taxon>Pseudomonadati</taxon>
        <taxon>Pseudomonadota</taxon>
        <taxon>Gammaproteobacteria</taxon>
        <taxon>Enterobacterales</taxon>
        <taxon>Budviciaceae</taxon>
        <taxon>Limnobaculum</taxon>
    </lineage>
</organism>
<sequence length="342" mass="39293">MHFHTASPSHNASLLQLLEENAMQGAIDMVMTRRPDYFSNLHYFGKEYPVLAEERDRIVGMCQLTKHKGFINGQPQQLGYLNSLRISHGYRNRIRVLKSGFDYLKQHLSPPQYCYTSIASDNTTARKLLEKENSGLPRYHFLGELNTLAISTRRGRNLGLWQNITSDQYPEVVAFYHRQAIRYQLSPQLSVEWLINSGLPVWGYRMNGELQACAVLWNQQAFKQVIALHYHSIWRTIRPVYNGYASLMKRIVLPPEQQALDQSFFAFFAIADQQNMLALIDDALSRCTTRVLTFGLASSHPMLNAVIKRFHPFSYRTCLYGVDLVASPLWHQQAIGPEVAIL</sequence>
<dbReference type="EMBL" id="CP029185">
    <property type="protein sequence ID" value="AWH87837.1"/>
    <property type="molecule type" value="Genomic_DNA"/>
</dbReference>
<protein>
    <submittedName>
        <fullName evidence="1">N-acetyltransferase</fullName>
    </submittedName>
</protein>
<dbReference type="SUPFAM" id="SSF55729">
    <property type="entry name" value="Acyl-CoA N-acyltransferases (Nat)"/>
    <property type="match status" value="1"/>
</dbReference>
<accession>A0A2Y9TVU8</accession>